<dbReference type="Pfam" id="PF00612">
    <property type="entry name" value="IQ"/>
    <property type="match status" value="3"/>
</dbReference>
<sequence>MSSQSLLENFINNYEIKLKETYRNCDTHRLSEYNAAVKIQAWFRGIRIRCYLKFINKCTIVIQKTWRGYLGRKHYRLVLSEAVVRFRRNKFSTAAAKIQSAWKGYLTRKYVFNFYSRKVYLSALVDVGEFVKSQLSEYEKEMKQLKVNEKEENERKRILNWAKSHHFLISTYCQPGIYQQSDKVPSDKEKLLLSVRQELIKENKKIPRTVGSTGISASSSSSKNDSSCLTGKQINKPVKVKGPFRNPEEVKKWINTPLNLSLRVTTDYFSLEKAQQSWKSEEWRNRLHDDKFHAGVVPSLPYERLLWSESVYGPIPYGTKHFRKSEEESALNSKKCKPIRFRNALPSIGLFDKFNKEYIPGYATG</sequence>
<reference evidence="7" key="1">
    <citation type="submission" date="2022-06" db="EMBL/GenBank/DDBJ databases">
        <authorList>
            <person name="Berger JAMES D."/>
            <person name="Berger JAMES D."/>
        </authorList>
    </citation>
    <scope>NUCLEOTIDE SEQUENCE [LARGE SCALE GENOMIC DNA]</scope>
</reference>
<dbReference type="GO" id="GO:0000278">
    <property type="term" value="P:mitotic cell cycle"/>
    <property type="evidence" value="ECO:0007669"/>
    <property type="project" value="TreeGrafter"/>
</dbReference>
<organism evidence="7 8">
    <name type="scientific">Trichobilharzia regenti</name>
    <name type="common">Nasal bird schistosome</name>
    <dbReference type="NCBI Taxonomy" id="157069"/>
    <lineage>
        <taxon>Eukaryota</taxon>
        <taxon>Metazoa</taxon>
        <taxon>Spiralia</taxon>
        <taxon>Lophotrochozoa</taxon>
        <taxon>Platyhelminthes</taxon>
        <taxon>Trematoda</taxon>
        <taxon>Digenea</taxon>
        <taxon>Strigeidida</taxon>
        <taxon>Schistosomatoidea</taxon>
        <taxon>Schistosomatidae</taxon>
        <taxon>Trichobilharzia</taxon>
    </lineage>
</organism>
<dbReference type="GO" id="GO:0000922">
    <property type="term" value="C:spindle pole"/>
    <property type="evidence" value="ECO:0007669"/>
    <property type="project" value="TreeGrafter"/>
</dbReference>
<evidence type="ECO:0000256" key="1">
    <source>
        <dbReference type="ARBA" id="ARBA00004496"/>
    </source>
</evidence>
<evidence type="ECO:0000256" key="5">
    <source>
        <dbReference type="SAM" id="Coils"/>
    </source>
</evidence>
<dbReference type="AlphaFoldDB" id="A0AA85JD92"/>
<dbReference type="GO" id="GO:0005737">
    <property type="term" value="C:cytoplasm"/>
    <property type="evidence" value="ECO:0007669"/>
    <property type="project" value="UniProtKB-SubCell"/>
</dbReference>
<evidence type="ECO:0000313" key="8">
    <source>
        <dbReference type="WBParaSite" id="TREG1_23540.1"/>
    </source>
</evidence>
<dbReference type="InterPro" id="IPR027417">
    <property type="entry name" value="P-loop_NTPase"/>
</dbReference>
<dbReference type="PROSITE" id="PS50096">
    <property type="entry name" value="IQ"/>
    <property type="match status" value="3"/>
</dbReference>
<keyword evidence="2" id="KW-0963">Cytoplasm</keyword>
<name>A0AA85JD92_TRIRE</name>
<dbReference type="WBParaSite" id="TREG1_23540.1">
    <property type="protein sequence ID" value="TREG1_23540.1"/>
    <property type="gene ID" value="TREG1_23540"/>
</dbReference>
<dbReference type="GO" id="GO:0007051">
    <property type="term" value="P:spindle organization"/>
    <property type="evidence" value="ECO:0007669"/>
    <property type="project" value="TreeGrafter"/>
</dbReference>
<dbReference type="PANTHER" id="PTHR22706">
    <property type="entry name" value="ASSEMBLY FACTOR FOR SPINDLE MICROTUBULES"/>
    <property type="match status" value="1"/>
</dbReference>
<keyword evidence="5" id="KW-0175">Coiled coil</keyword>
<dbReference type="Gene3D" id="1.20.5.190">
    <property type="match status" value="1"/>
</dbReference>
<dbReference type="SMART" id="SM00015">
    <property type="entry name" value="IQ"/>
    <property type="match status" value="3"/>
</dbReference>
<evidence type="ECO:0000256" key="3">
    <source>
        <dbReference type="ARBA" id="ARBA00022737"/>
    </source>
</evidence>
<feature type="compositionally biased region" description="Low complexity" evidence="6">
    <location>
        <begin position="212"/>
        <end position="227"/>
    </location>
</feature>
<evidence type="ECO:0000313" key="7">
    <source>
        <dbReference type="Proteomes" id="UP000050795"/>
    </source>
</evidence>
<protein>
    <recommendedName>
        <fullName evidence="9">Spermatogenesis-associated protein 17</fullName>
    </recommendedName>
</protein>
<dbReference type="InterPro" id="IPR000048">
    <property type="entry name" value="IQ_motif_EF-hand-BS"/>
</dbReference>
<keyword evidence="4" id="KW-0112">Calmodulin-binding</keyword>
<evidence type="ECO:0000256" key="4">
    <source>
        <dbReference type="ARBA" id="ARBA00022860"/>
    </source>
</evidence>
<keyword evidence="7" id="KW-1185">Reference proteome</keyword>
<comment type="subcellular location">
    <subcellularLocation>
        <location evidence="1">Cytoplasm</location>
    </subcellularLocation>
</comment>
<dbReference type="InterPro" id="IPR051185">
    <property type="entry name" value="ASPM"/>
</dbReference>
<dbReference type="CDD" id="cd23767">
    <property type="entry name" value="IQCD"/>
    <property type="match status" value="1"/>
</dbReference>
<proteinExistence type="predicted"/>
<dbReference type="PANTHER" id="PTHR22706:SF1">
    <property type="entry name" value="ASSEMBLY FACTOR FOR SPINDLE MICROTUBULES"/>
    <property type="match status" value="1"/>
</dbReference>
<dbReference type="Proteomes" id="UP000050795">
    <property type="component" value="Unassembled WGS sequence"/>
</dbReference>
<evidence type="ECO:0000256" key="2">
    <source>
        <dbReference type="ARBA" id="ARBA00022490"/>
    </source>
</evidence>
<evidence type="ECO:0008006" key="9">
    <source>
        <dbReference type="Google" id="ProtNLM"/>
    </source>
</evidence>
<feature type="region of interest" description="Disordered" evidence="6">
    <location>
        <begin position="210"/>
        <end position="230"/>
    </location>
</feature>
<dbReference type="GO" id="GO:0051295">
    <property type="term" value="P:establishment of meiotic spindle localization"/>
    <property type="evidence" value="ECO:0007669"/>
    <property type="project" value="TreeGrafter"/>
</dbReference>
<dbReference type="SUPFAM" id="SSF52540">
    <property type="entry name" value="P-loop containing nucleoside triphosphate hydrolases"/>
    <property type="match status" value="1"/>
</dbReference>
<reference evidence="8" key="2">
    <citation type="submission" date="2023-11" db="UniProtKB">
        <authorList>
            <consortium name="WormBaseParasite"/>
        </authorList>
    </citation>
    <scope>IDENTIFICATION</scope>
</reference>
<dbReference type="GO" id="GO:0005516">
    <property type="term" value="F:calmodulin binding"/>
    <property type="evidence" value="ECO:0007669"/>
    <property type="project" value="UniProtKB-KW"/>
</dbReference>
<feature type="coiled-coil region" evidence="5">
    <location>
        <begin position="128"/>
        <end position="155"/>
    </location>
</feature>
<keyword evidence="3" id="KW-0677">Repeat</keyword>
<accession>A0AA85JD92</accession>
<evidence type="ECO:0000256" key="6">
    <source>
        <dbReference type="SAM" id="MobiDB-lite"/>
    </source>
</evidence>